<dbReference type="Proteomes" id="UP000699462">
    <property type="component" value="Unassembled WGS sequence"/>
</dbReference>
<gene>
    <name evidence="4" type="ORF">P879_06132</name>
</gene>
<dbReference type="InterPro" id="IPR026794">
    <property type="entry name" value="ADISSP"/>
</dbReference>
<feature type="region of interest" description="Disordered" evidence="3">
    <location>
        <begin position="263"/>
        <end position="327"/>
    </location>
</feature>
<keyword evidence="5" id="KW-1185">Reference proteome</keyword>
<accession>A0A8T0DFB8</accession>
<dbReference type="AlphaFoldDB" id="A0A8T0DFB8"/>
<comment type="caution">
    <text evidence="4">The sequence shown here is derived from an EMBL/GenBank/DDBJ whole genome shotgun (WGS) entry which is preliminary data.</text>
</comment>
<dbReference type="OrthoDB" id="6246153at2759"/>
<feature type="compositionally biased region" description="Acidic residues" evidence="3">
    <location>
        <begin position="317"/>
        <end position="327"/>
    </location>
</feature>
<reference evidence="4 5" key="1">
    <citation type="submission" date="2019-07" db="EMBL/GenBank/DDBJ databases">
        <title>Annotation for the trematode Paragonimus westermani.</title>
        <authorList>
            <person name="Choi Y.-J."/>
        </authorList>
    </citation>
    <scope>NUCLEOTIDE SEQUENCE [LARGE SCALE GENOMIC DNA]</scope>
    <source>
        <strain evidence="4">180907_Pwestermani</strain>
    </source>
</reference>
<evidence type="ECO:0000256" key="3">
    <source>
        <dbReference type="SAM" id="MobiDB-lite"/>
    </source>
</evidence>
<dbReference type="Pfam" id="PF15006">
    <property type="entry name" value="DUF4517"/>
    <property type="match status" value="1"/>
</dbReference>
<dbReference type="PANTHER" id="PTHR13287:SF2">
    <property type="entry name" value="ADIPOSE-SECRETED SIGNALING PROTEIN"/>
    <property type="match status" value="1"/>
</dbReference>
<protein>
    <recommendedName>
        <fullName evidence="2">Adipose-secreted signaling protein</fullName>
    </recommendedName>
</protein>
<organism evidence="4 5">
    <name type="scientific">Paragonimus westermani</name>
    <dbReference type="NCBI Taxonomy" id="34504"/>
    <lineage>
        <taxon>Eukaryota</taxon>
        <taxon>Metazoa</taxon>
        <taxon>Spiralia</taxon>
        <taxon>Lophotrochozoa</taxon>
        <taxon>Platyhelminthes</taxon>
        <taxon>Trematoda</taxon>
        <taxon>Digenea</taxon>
        <taxon>Plagiorchiida</taxon>
        <taxon>Troglotremata</taxon>
        <taxon>Troglotrematidae</taxon>
        <taxon>Paragonimus</taxon>
    </lineage>
</organism>
<name>A0A8T0DFB8_9TREM</name>
<feature type="compositionally biased region" description="Acidic residues" evidence="3">
    <location>
        <begin position="279"/>
        <end position="291"/>
    </location>
</feature>
<evidence type="ECO:0000313" key="4">
    <source>
        <dbReference type="EMBL" id="KAF8565457.1"/>
    </source>
</evidence>
<dbReference type="PANTHER" id="PTHR13287">
    <property type="entry name" value="ADIPOSE-SECRETED SIGNALING PROTEIN"/>
    <property type="match status" value="1"/>
</dbReference>
<feature type="region of interest" description="Disordered" evidence="3">
    <location>
        <begin position="1"/>
        <end position="44"/>
    </location>
</feature>
<evidence type="ECO:0000313" key="5">
    <source>
        <dbReference type="Proteomes" id="UP000699462"/>
    </source>
</evidence>
<dbReference type="EMBL" id="JTDF01006716">
    <property type="protein sequence ID" value="KAF8565457.1"/>
    <property type="molecule type" value="Genomic_DNA"/>
</dbReference>
<proteinExistence type="inferred from homology"/>
<comment type="similarity">
    <text evidence="1">Belongs to the ADISSP family.</text>
</comment>
<evidence type="ECO:0000256" key="1">
    <source>
        <dbReference type="ARBA" id="ARBA00035018"/>
    </source>
</evidence>
<sequence>MSDSHGPDGSSVLRPEAPNSHYPAPTTVNLPASTGEPRGQRRVHQHCPVAVEPLPVPDKPARKVSFSDYVITSSRVEKQPRFSESPERFCEKVDVVVDRRCDSPVNEAGHNIVVRLVESKDEDVIVDSPFVNVSLPVYEVKLGMLKQATIYHMEFTVPDRLAAGDLELLRYIVDVPGHVSAAVNVGANFELLSCEPAETGTGHALILKASTTKQHRVNEFYTLRRVQNPAEAVHLILHGLSLGRGQGTPFLRLGIHRISENSEYEDSDEFTEWPGFTEPVEEEEEEEEEEERNVAMAAAGTNRESTGDVATIHQEDDRLEEDEGFAS</sequence>
<evidence type="ECO:0000256" key="2">
    <source>
        <dbReference type="ARBA" id="ARBA00035300"/>
    </source>
</evidence>